<dbReference type="Pfam" id="PF02361">
    <property type="entry name" value="CbiQ"/>
    <property type="match status" value="1"/>
</dbReference>
<dbReference type="InterPro" id="IPR003339">
    <property type="entry name" value="ABC/ECF_trnsptr_transmembrane"/>
</dbReference>
<proteinExistence type="predicted"/>
<keyword evidence="2 5" id="KW-0812">Transmembrane</keyword>
<gene>
    <name evidence="6" type="ORF">DSOL_1705</name>
</gene>
<evidence type="ECO:0000256" key="3">
    <source>
        <dbReference type="ARBA" id="ARBA00022989"/>
    </source>
</evidence>
<accession>A0A1Q8QYL4</accession>
<keyword evidence="3 5" id="KW-1133">Transmembrane helix</keyword>
<dbReference type="CDD" id="cd16914">
    <property type="entry name" value="EcfT"/>
    <property type="match status" value="1"/>
</dbReference>
<feature type="transmembrane region" description="Helical" evidence="5">
    <location>
        <begin position="225"/>
        <end position="241"/>
    </location>
</feature>
<dbReference type="PANTHER" id="PTHR33514:SF13">
    <property type="entry name" value="PROTEIN ABCI12, CHLOROPLASTIC"/>
    <property type="match status" value="1"/>
</dbReference>
<keyword evidence="7" id="KW-1185">Reference proteome</keyword>
<dbReference type="STRING" id="1888891.DSOL_1705"/>
<feature type="transmembrane region" description="Helical" evidence="5">
    <location>
        <begin position="12"/>
        <end position="41"/>
    </location>
</feature>
<evidence type="ECO:0000313" key="6">
    <source>
        <dbReference type="EMBL" id="OLN32385.1"/>
    </source>
</evidence>
<dbReference type="PANTHER" id="PTHR33514">
    <property type="entry name" value="PROTEIN ABCI12, CHLOROPLASTIC"/>
    <property type="match status" value="1"/>
</dbReference>
<sequence>MLHRFDPRLKVAGLAFVSLLMTVTGWQGLALSSFALLGLVFLSRTPLKIYRSLIVVMLWMGLFYGLAAGWVWPANRAVWYGHWSPEGLVQAAFMLWRMVLVFGLTRLYTAVTMPLEQGLGIAYFLNPLIRITPKAADFALLLTLTLRFIPLIIEEATQIWKVRALKLEWPSSWLKRSWEFIQLIVPLILLSLRRAEELAENLILRGYGSGNYRTLMLNERTSKDRLGVVILGAWGLILLILR</sequence>
<comment type="caution">
    <text evidence="6">The sequence shown here is derived from an EMBL/GenBank/DDBJ whole genome shotgun (WGS) entry which is preliminary data.</text>
</comment>
<comment type="subcellular location">
    <subcellularLocation>
        <location evidence="1">Membrane</location>
        <topology evidence="1">Multi-pass membrane protein</topology>
    </subcellularLocation>
</comment>
<keyword evidence="4 5" id="KW-0472">Membrane</keyword>
<dbReference type="GO" id="GO:0005886">
    <property type="term" value="C:plasma membrane"/>
    <property type="evidence" value="ECO:0007669"/>
    <property type="project" value="UniProtKB-ARBA"/>
</dbReference>
<name>A0A1Q8QYL4_9FIRM</name>
<feature type="transmembrane region" description="Helical" evidence="5">
    <location>
        <begin position="53"/>
        <end position="73"/>
    </location>
</feature>
<evidence type="ECO:0000256" key="4">
    <source>
        <dbReference type="ARBA" id="ARBA00023136"/>
    </source>
</evidence>
<reference evidence="6 7" key="1">
    <citation type="submission" date="2016-09" db="EMBL/GenBank/DDBJ databases">
        <title>Complete genome of Desulfosporosinus sp. OL.</title>
        <authorList>
            <person name="Mardanov A."/>
            <person name="Beletsky A."/>
            <person name="Panova A."/>
            <person name="Karnachuk O."/>
            <person name="Ravin N."/>
        </authorList>
    </citation>
    <scope>NUCLEOTIDE SEQUENCE [LARGE SCALE GENOMIC DNA]</scope>
    <source>
        <strain evidence="6 7">OL</strain>
    </source>
</reference>
<protein>
    <submittedName>
        <fullName evidence="6">Transmembrane component BioN of energizing module of biotin ECF transporter</fullName>
    </submittedName>
</protein>
<evidence type="ECO:0000313" key="7">
    <source>
        <dbReference type="Proteomes" id="UP000186102"/>
    </source>
</evidence>
<dbReference type="EMBL" id="MLBF01000009">
    <property type="protein sequence ID" value="OLN32385.1"/>
    <property type="molecule type" value="Genomic_DNA"/>
</dbReference>
<feature type="transmembrane region" description="Helical" evidence="5">
    <location>
        <begin position="93"/>
        <end position="115"/>
    </location>
</feature>
<evidence type="ECO:0000256" key="1">
    <source>
        <dbReference type="ARBA" id="ARBA00004141"/>
    </source>
</evidence>
<organism evidence="6 7">
    <name type="scientific">Desulfosporosinus metallidurans</name>
    <dbReference type="NCBI Taxonomy" id="1888891"/>
    <lineage>
        <taxon>Bacteria</taxon>
        <taxon>Bacillati</taxon>
        <taxon>Bacillota</taxon>
        <taxon>Clostridia</taxon>
        <taxon>Eubacteriales</taxon>
        <taxon>Desulfitobacteriaceae</taxon>
        <taxon>Desulfosporosinus</taxon>
    </lineage>
</organism>
<evidence type="ECO:0000256" key="5">
    <source>
        <dbReference type="SAM" id="Phobius"/>
    </source>
</evidence>
<dbReference type="Proteomes" id="UP000186102">
    <property type="component" value="Unassembled WGS sequence"/>
</dbReference>
<evidence type="ECO:0000256" key="2">
    <source>
        <dbReference type="ARBA" id="ARBA00022692"/>
    </source>
</evidence>
<dbReference type="AlphaFoldDB" id="A0A1Q8QYL4"/>